<sequence length="162" mass="19398">MQEKIKSVSGKQAVLDEFFRIIDEAESYIFIIMEYFGAKWGDERMMREYYYPNFKKKLENSDKRGVDIRIIGGNLEITRKFEEIISEFPGEKRSLNYGGQEYDPIRFIVSDDHFCLLVTSKPYTEDLVHYNSLIFDNREISLHFKDYFLDLWNISRKWSEAV</sequence>
<dbReference type="Proteomes" id="UP000070163">
    <property type="component" value="Unassembled WGS sequence"/>
</dbReference>
<dbReference type="Gene3D" id="3.30.870.10">
    <property type="entry name" value="Endonuclease Chain A"/>
    <property type="match status" value="1"/>
</dbReference>
<organism evidence="1 2">
    <name type="scientific">candidate division MSBL1 archaeon SCGC-AAA259A05</name>
    <dbReference type="NCBI Taxonomy" id="1698259"/>
    <lineage>
        <taxon>Archaea</taxon>
        <taxon>Methanobacteriati</taxon>
        <taxon>Methanobacteriota</taxon>
        <taxon>candidate division MSBL1</taxon>
    </lineage>
</organism>
<keyword evidence="2" id="KW-1185">Reference proteome</keyword>
<evidence type="ECO:0000313" key="2">
    <source>
        <dbReference type="Proteomes" id="UP000070163"/>
    </source>
</evidence>
<dbReference type="EMBL" id="LHXJ01000001">
    <property type="protein sequence ID" value="KXA91741.1"/>
    <property type="molecule type" value="Genomic_DNA"/>
</dbReference>
<comment type="caution">
    <text evidence="1">The sequence shown here is derived from an EMBL/GenBank/DDBJ whole genome shotgun (WGS) entry which is preliminary data.</text>
</comment>
<accession>A0A133UC14</accession>
<evidence type="ECO:0000313" key="1">
    <source>
        <dbReference type="EMBL" id="KXA91741.1"/>
    </source>
</evidence>
<dbReference type="SUPFAM" id="SSF56024">
    <property type="entry name" value="Phospholipase D/nuclease"/>
    <property type="match status" value="1"/>
</dbReference>
<proteinExistence type="predicted"/>
<gene>
    <name evidence="1" type="ORF">AKJ57_00220</name>
</gene>
<protein>
    <submittedName>
        <fullName evidence="1">Uncharacterized protein</fullName>
    </submittedName>
</protein>
<reference evidence="1 2" key="1">
    <citation type="journal article" date="2016" name="Sci. Rep.">
        <title>Metabolic traits of an uncultured archaeal lineage -MSBL1- from brine pools of the Red Sea.</title>
        <authorList>
            <person name="Mwirichia R."/>
            <person name="Alam I."/>
            <person name="Rashid M."/>
            <person name="Vinu M."/>
            <person name="Ba-Alawi W."/>
            <person name="Anthony Kamau A."/>
            <person name="Kamanda Ngugi D."/>
            <person name="Goker M."/>
            <person name="Klenk H.P."/>
            <person name="Bajic V."/>
            <person name="Stingl U."/>
        </authorList>
    </citation>
    <scope>NUCLEOTIDE SEQUENCE [LARGE SCALE GENOMIC DNA]</scope>
    <source>
        <strain evidence="1">SCGC-AAA259A05</strain>
    </source>
</reference>
<dbReference type="AlphaFoldDB" id="A0A133UC14"/>
<name>A0A133UC14_9EURY</name>